<proteinExistence type="predicted"/>
<dbReference type="Pfam" id="PF06041">
    <property type="entry name" value="DUF924"/>
    <property type="match status" value="1"/>
</dbReference>
<dbReference type="AlphaFoldDB" id="A0A7U7GDL0"/>
<reference evidence="1 2" key="1">
    <citation type="journal article" date="2014" name="ISME J.">
        <title>Candidatus Competibacter-lineage genomes retrieved from metagenomes reveal functional metabolic diversity.</title>
        <authorList>
            <person name="McIlroy S.J."/>
            <person name="Albertsen M."/>
            <person name="Andresen E.K."/>
            <person name="Saunders A.M."/>
            <person name="Kristiansen R."/>
            <person name="Stokholm-Bjerregaard M."/>
            <person name="Nielsen K.L."/>
            <person name="Nielsen P.H."/>
        </authorList>
    </citation>
    <scope>NUCLEOTIDE SEQUENCE [LARGE SCALE GENOMIC DNA]</scope>
    <source>
        <strain evidence="1 2">Run_B_J11</strain>
    </source>
</reference>
<organism evidence="1 2">
    <name type="scientific">Candidatus Contendobacter odensis Run_B_J11</name>
    <dbReference type="NCBI Taxonomy" id="1400861"/>
    <lineage>
        <taxon>Bacteria</taxon>
        <taxon>Pseudomonadati</taxon>
        <taxon>Pseudomonadota</taxon>
        <taxon>Gammaproteobacteria</taxon>
        <taxon>Candidatus Competibacteraceae</taxon>
        <taxon>Candidatus Contendibacter</taxon>
    </lineage>
</organism>
<dbReference type="Gene3D" id="1.25.40.10">
    <property type="entry name" value="Tetratricopeptide repeat domain"/>
    <property type="match status" value="1"/>
</dbReference>
<name>A0A7U7GDL0_9GAMM</name>
<dbReference type="InterPro" id="IPR011990">
    <property type="entry name" value="TPR-like_helical_dom_sf"/>
</dbReference>
<dbReference type="SUPFAM" id="SSF48452">
    <property type="entry name" value="TPR-like"/>
    <property type="match status" value="1"/>
</dbReference>
<dbReference type="Proteomes" id="UP000019184">
    <property type="component" value="Unassembled WGS sequence"/>
</dbReference>
<evidence type="ECO:0000313" key="2">
    <source>
        <dbReference type="Proteomes" id="UP000019184"/>
    </source>
</evidence>
<dbReference type="InterPro" id="IPR010323">
    <property type="entry name" value="DUF924"/>
</dbReference>
<evidence type="ECO:0000313" key="1">
    <source>
        <dbReference type="EMBL" id="CDH46451.1"/>
    </source>
</evidence>
<accession>A0A7U7GDL0</accession>
<sequence length="99" mass="11492">MVQGHDRELWPIQRLFFYLPLEHAEDLAVQEQSVAAFTQLRDEAPTMLTEDCEGFLDYARRHHEVIARFGRFPDLNVILGRDSTLEELAFLKEPGSSFL</sequence>
<comment type="caution">
    <text evidence="1">The sequence shown here is derived from an EMBL/GenBank/DDBJ whole genome shotgun (WGS) entry which is preliminary data.</text>
</comment>
<dbReference type="EMBL" id="CBTK010000261">
    <property type="protein sequence ID" value="CDH46451.1"/>
    <property type="molecule type" value="Genomic_DNA"/>
</dbReference>
<protein>
    <submittedName>
        <fullName evidence="1">Uncharacterized protein</fullName>
    </submittedName>
</protein>
<gene>
    <name evidence="1" type="ORF">BN874_460072</name>
</gene>
<keyword evidence="2" id="KW-1185">Reference proteome</keyword>